<proteinExistence type="predicted"/>
<organism evidence="8 9">
    <name type="scientific">Brassica carinata</name>
    <name type="common">Ethiopian mustard</name>
    <name type="synonym">Abyssinian cabbage</name>
    <dbReference type="NCBI Taxonomy" id="52824"/>
    <lineage>
        <taxon>Eukaryota</taxon>
        <taxon>Viridiplantae</taxon>
        <taxon>Streptophyta</taxon>
        <taxon>Embryophyta</taxon>
        <taxon>Tracheophyta</taxon>
        <taxon>Spermatophyta</taxon>
        <taxon>Magnoliopsida</taxon>
        <taxon>eudicotyledons</taxon>
        <taxon>Gunneridae</taxon>
        <taxon>Pentapetalae</taxon>
        <taxon>rosids</taxon>
        <taxon>malvids</taxon>
        <taxon>Brassicales</taxon>
        <taxon>Brassicaceae</taxon>
        <taxon>Brassiceae</taxon>
        <taxon>Brassica</taxon>
    </lineage>
</organism>
<evidence type="ECO:0000256" key="3">
    <source>
        <dbReference type="ARBA" id="ARBA00022679"/>
    </source>
</evidence>
<evidence type="ECO:0000313" key="9">
    <source>
        <dbReference type="Proteomes" id="UP000886595"/>
    </source>
</evidence>
<dbReference type="GO" id="GO:0004674">
    <property type="term" value="F:protein serine/threonine kinase activity"/>
    <property type="evidence" value="ECO:0007669"/>
    <property type="project" value="UniProtKB-KW"/>
</dbReference>
<name>A0A8X7PXY6_BRACI</name>
<dbReference type="EMBL" id="JAAMPC010000015">
    <property type="protein sequence ID" value="KAG2259432.1"/>
    <property type="molecule type" value="Genomic_DNA"/>
</dbReference>
<keyword evidence="6" id="KW-0325">Glycoprotein</keyword>
<keyword evidence="4" id="KW-0418">Kinase</keyword>
<feature type="domain" description="Wall-associated receptor kinase" evidence="7">
    <location>
        <begin position="91"/>
        <end position="134"/>
    </location>
</feature>
<dbReference type="Proteomes" id="UP000886595">
    <property type="component" value="Unassembled WGS sequence"/>
</dbReference>
<comment type="subcellular location">
    <subcellularLocation>
        <location evidence="1">Membrane</location>
        <topology evidence="1">Single-pass type I membrane protein</topology>
    </subcellularLocation>
</comment>
<evidence type="ECO:0000259" key="7">
    <source>
        <dbReference type="Pfam" id="PF08488"/>
    </source>
</evidence>
<keyword evidence="2" id="KW-0723">Serine/threonine-protein kinase</keyword>
<evidence type="ECO:0000256" key="6">
    <source>
        <dbReference type="ARBA" id="ARBA00023180"/>
    </source>
</evidence>
<protein>
    <recommendedName>
        <fullName evidence="7">Wall-associated receptor kinase domain-containing protein</fullName>
    </recommendedName>
</protein>
<evidence type="ECO:0000256" key="5">
    <source>
        <dbReference type="ARBA" id="ARBA00023157"/>
    </source>
</evidence>
<evidence type="ECO:0000256" key="1">
    <source>
        <dbReference type="ARBA" id="ARBA00004479"/>
    </source>
</evidence>
<keyword evidence="5" id="KW-1015">Disulfide bond</keyword>
<reference evidence="8 9" key="1">
    <citation type="submission" date="2020-02" db="EMBL/GenBank/DDBJ databases">
        <authorList>
            <person name="Ma Q."/>
            <person name="Huang Y."/>
            <person name="Song X."/>
            <person name="Pei D."/>
        </authorList>
    </citation>
    <scope>NUCLEOTIDE SEQUENCE [LARGE SCALE GENOMIC DNA]</scope>
    <source>
        <strain evidence="8">Sxm20200214</strain>
        <tissue evidence="8">Leaf</tissue>
    </source>
</reference>
<keyword evidence="9" id="KW-1185">Reference proteome</keyword>
<gene>
    <name evidence="8" type="ORF">Bca52824_078726</name>
</gene>
<evidence type="ECO:0000313" key="8">
    <source>
        <dbReference type="EMBL" id="KAG2259432.1"/>
    </source>
</evidence>
<comment type="caution">
    <text evidence="8">The sequence shown here is derived from an EMBL/GenBank/DDBJ whole genome shotgun (WGS) entry which is preliminary data.</text>
</comment>
<dbReference type="InterPro" id="IPR013695">
    <property type="entry name" value="WAK"/>
</dbReference>
<evidence type="ECO:0000256" key="4">
    <source>
        <dbReference type="ARBA" id="ARBA00022777"/>
    </source>
</evidence>
<sequence>MRSNTNYSLSILLSAHPCYKVVTLWGSRQSESCGSIKIQYPFGIQEGRYLNECDVTYERRPILDNTGCSSNALSYAYRFRGCAANNKGEEERSCNGNGCCRARLPDDAEAQQVIGVRIESLDNVSSTSGGCRVA</sequence>
<keyword evidence="3" id="KW-0808">Transferase</keyword>
<dbReference type="GO" id="GO:0016020">
    <property type="term" value="C:membrane"/>
    <property type="evidence" value="ECO:0007669"/>
    <property type="project" value="UniProtKB-SubCell"/>
</dbReference>
<dbReference type="AlphaFoldDB" id="A0A8X7PXY6"/>
<dbReference type="Pfam" id="PF08488">
    <property type="entry name" value="WAK"/>
    <property type="match status" value="1"/>
</dbReference>
<evidence type="ECO:0000256" key="2">
    <source>
        <dbReference type="ARBA" id="ARBA00022527"/>
    </source>
</evidence>
<accession>A0A8X7PXY6</accession>